<evidence type="ECO:0008006" key="3">
    <source>
        <dbReference type="Google" id="ProtNLM"/>
    </source>
</evidence>
<dbReference type="Proteomes" id="UP000831068">
    <property type="component" value="Chromosome"/>
</dbReference>
<dbReference type="EMBL" id="CP094529">
    <property type="protein sequence ID" value="UOE38351.1"/>
    <property type="molecule type" value="Genomic_DNA"/>
</dbReference>
<protein>
    <recommendedName>
        <fullName evidence="3">Lipocalin-like domain-containing protein</fullName>
    </recommendedName>
</protein>
<sequence>MNKNFTLEWKVSVNSMGFSYGGCRFIQFCNKFLIVVYADKHTNFLAIINIKTFELEKLAIKDYSSVNLNGNVLTVISKNDEHPNLTVEFHDEGYLIHKS</sequence>
<accession>A0ABY4BKC7</accession>
<gene>
    <name evidence="1" type="ORF">MTP08_00810</name>
</gene>
<name>A0ABY4BKC7_9FLAO</name>
<evidence type="ECO:0000313" key="2">
    <source>
        <dbReference type="Proteomes" id="UP000831068"/>
    </source>
</evidence>
<evidence type="ECO:0000313" key="1">
    <source>
        <dbReference type="EMBL" id="UOE38351.1"/>
    </source>
</evidence>
<proteinExistence type="predicted"/>
<dbReference type="RefSeq" id="WP_243576659.1">
    <property type="nucleotide sequence ID" value="NZ_CP094529.1"/>
</dbReference>
<reference evidence="1 2" key="1">
    <citation type="submission" date="2022-03" db="EMBL/GenBank/DDBJ databases">
        <title>Chryseobacterium sp. isolated from the Andong Sikhe.</title>
        <authorList>
            <person name="Won M."/>
            <person name="Kim S.-J."/>
            <person name="Kwon S.-W."/>
        </authorList>
    </citation>
    <scope>NUCLEOTIDE SEQUENCE [LARGE SCALE GENOMIC DNA]</scope>
    <source>
        <strain evidence="1 2">ADR-1</strain>
    </source>
</reference>
<organism evidence="1 2">
    <name type="scientific">Chryseobacterium oryzae</name>
    <dbReference type="NCBI Taxonomy" id="2929799"/>
    <lineage>
        <taxon>Bacteria</taxon>
        <taxon>Pseudomonadati</taxon>
        <taxon>Bacteroidota</taxon>
        <taxon>Flavobacteriia</taxon>
        <taxon>Flavobacteriales</taxon>
        <taxon>Weeksellaceae</taxon>
        <taxon>Chryseobacterium group</taxon>
        <taxon>Chryseobacterium</taxon>
    </lineage>
</organism>
<keyword evidence="2" id="KW-1185">Reference proteome</keyword>